<evidence type="ECO:0000256" key="3">
    <source>
        <dbReference type="ARBA" id="ARBA00022448"/>
    </source>
</evidence>
<proteinExistence type="inferred from homology"/>
<keyword evidence="9" id="KW-1185">Reference proteome</keyword>
<gene>
    <name evidence="8" type="ORF">PCC79_00355</name>
</gene>
<dbReference type="PROSITE" id="PS50983">
    <property type="entry name" value="FE_B12_PBP"/>
    <property type="match status" value="1"/>
</dbReference>
<evidence type="ECO:0000256" key="5">
    <source>
        <dbReference type="SAM" id="MobiDB-lite"/>
    </source>
</evidence>
<name>A0ABZ3C7F6_9ACTN</name>
<dbReference type="PANTHER" id="PTHR30532:SF24">
    <property type="entry name" value="FERRIC ENTEROBACTIN-BINDING PERIPLASMIC PROTEIN FEPB"/>
    <property type="match status" value="1"/>
</dbReference>
<evidence type="ECO:0000256" key="4">
    <source>
        <dbReference type="ARBA" id="ARBA00022729"/>
    </source>
</evidence>
<evidence type="ECO:0000256" key="2">
    <source>
        <dbReference type="ARBA" id="ARBA00008814"/>
    </source>
</evidence>
<feature type="signal peptide" evidence="6">
    <location>
        <begin position="1"/>
        <end position="33"/>
    </location>
</feature>
<comment type="similarity">
    <text evidence="2">Belongs to the bacterial solute-binding protein 8 family.</text>
</comment>
<dbReference type="InterPro" id="IPR002491">
    <property type="entry name" value="ABC_transptr_periplasmic_BD"/>
</dbReference>
<feature type="region of interest" description="Disordered" evidence="5">
    <location>
        <begin position="34"/>
        <end position="62"/>
    </location>
</feature>
<feature type="domain" description="Fe/B12 periplasmic-binding" evidence="7">
    <location>
        <begin position="91"/>
        <end position="360"/>
    </location>
</feature>
<dbReference type="RefSeq" id="WP_342372671.1">
    <property type="nucleotide sequence ID" value="NZ_CP115965.1"/>
</dbReference>
<evidence type="ECO:0000256" key="1">
    <source>
        <dbReference type="ARBA" id="ARBA00004196"/>
    </source>
</evidence>
<dbReference type="SUPFAM" id="SSF53807">
    <property type="entry name" value="Helical backbone' metal receptor"/>
    <property type="match status" value="1"/>
</dbReference>
<evidence type="ECO:0000313" key="8">
    <source>
        <dbReference type="EMBL" id="WZW98694.1"/>
    </source>
</evidence>
<evidence type="ECO:0000256" key="6">
    <source>
        <dbReference type="SAM" id="SignalP"/>
    </source>
</evidence>
<reference evidence="8 9" key="1">
    <citation type="journal article" date="2023" name="Environ Microbiome">
        <title>A coral-associated actinobacterium mitigates coral bleaching under heat stress.</title>
        <authorList>
            <person name="Li J."/>
            <person name="Zou Y."/>
            <person name="Li Q."/>
            <person name="Zhang J."/>
            <person name="Bourne D.G."/>
            <person name="Lyu Y."/>
            <person name="Liu C."/>
            <person name="Zhang S."/>
        </authorList>
    </citation>
    <scope>NUCLEOTIDE SEQUENCE [LARGE SCALE GENOMIC DNA]</scope>
    <source>
        <strain evidence="8 9">SCSIO 13291</strain>
    </source>
</reference>
<dbReference type="Proteomes" id="UP001434337">
    <property type="component" value="Chromosome"/>
</dbReference>
<evidence type="ECO:0000259" key="7">
    <source>
        <dbReference type="PROSITE" id="PS50983"/>
    </source>
</evidence>
<accession>A0ABZ3C7F6</accession>
<sequence length="362" mass="37660">MSLLNTRGRVRPTRILAALATTLVTALVASGCASGDADPAAPTPQQSQSDAPRASSGGVALPAGEGTTSYPLTLASPFGETAVAQRPERVAVISAATVDTDALLALGVVPVLAPSTIERNPWLDETLTAGIEERWSSSAADEVSAEQVAAVDPDLIVAMDAYDMTPQRFEQLSAIAPVLYAESEALTWQEMTREVGEVLDLSEAADGVVDDAEQRISAAAAAHPEFAGHSAAHVVVYEEQYGAAYDSTPGSDSAALLEALGFTLPDAAAQFGEDDVVSQELVGSIEADFLLVSLVGTEDHAYFIESPLLRSVPAFAEGRAVVNEAGEDGTNSFAWGLRQQSALSAPWLVETLADFGSQAVDQ</sequence>
<protein>
    <submittedName>
        <fullName evidence="8">ABC transporter substrate-binding protein</fullName>
    </submittedName>
</protein>
<evidence type="ECO:0000313" key="9">
    <source>
        <dbReference type="Proteomes" id="UP001434337"/>
    </source>
</evidence>
<feature type="chain" id="PRO_5046921660" evidence="6">
    <location>
        <begin position="34"/>
        <end position="362"/>
    </location>
</feature>
<organism evidence="8 9">
    <name type="scientific">Propioniciclava soli</name>
    <dbReference type="NCBI Taxonomy" id="2775081"/>
    <lineage>
        <taxon>Bacteria</taxon>
        <taxon>Bacillati</taxon>
        <taxon>Actinomycetota</taxon>
        <taxon>Actinomycetes</taxon>
        <taxon>Propionibacteriales</taxon>
        <taxon>Propionibacteriaceae</taxon>
        <taxon>Propioniciclava</taxon>
    </lineage>
</organism>
<dbReference type="InterPro" id="IPR051313">
    <property type="entry name" value="Bact_iron-sidero_bind"/>
</dbReference>
<dbReference type="Gene3D" id="3.40.50.1980">
    <property type="entry name" value="Nitrogenase molybdenum iron protein domain"/>
    <property type="match status" value="2"/>
</dbReference>
<dbReference type="Pfam" id="PF01497">
    <property type="entry name" value="Peripla_BP_2"/>
    <property type="match status" value="1"/>
</dbReference>
<keyword evidence="3" id="KW-0813">Transport</keyword>
<comment type="subcellular location">
    <subcellularLocation>
        <location evidence="1">Cell envelope</location>
    </subcellularLocation>
</comment>
<dbReference type="EMBL" id="CP115965">
    <property type="protein sequence ID" value="WZW98694.1"/>
    <property type="molecule type" value="Genomic_DNA"/>
</dbReference>
<dbReference type="PROSITE" id="PS51257">
    <property type="entry name" value="PROKAR_LIPOPROTEIN"/>
    <property type="match status" value="1"/>
</dbReference>
<keyword evidence="4 6" id="KW-0732">Signal</keyword>
<dbReference type="PANTHER" id="PTHR30532">
    <property type="entry name" value="IRON III DICITRATE-BINDING PERIPLASMIC PROTEIN"/>
    <property type="match status" value="1"/>
</dbReference>